<dbReference type="Proteomes" id="UP000501602">
    <property type="component" value="Chromosome"/>
</dbReference>
<evidence type="ECO:0000313" key="2">
    <source>
        <dbReference type="Proteomes" id="UP000501602"/>
    </source>
</evidence>
<dbReference type="RefSeq" id="WP_168659753.1">
    <property type="nucleotide sequence ID" value="NZ_CP051180.1"/>
</dbReference>
<reference evidence="1 2" key="1">
    <citation type="submission" date="2020-04" db="EMBL/GenBank/DDBJ databases">
        <title>Ferrimonas sp. S7 isolated from sea water.</title>
        <authorList>
            <person name="Bae S.S."/>
            <person name="Baek K."/>
        </authorList>
    </citation>
    <scope>NUCLEOTIDE SEQUENCE [LARGE SCALE GENOMIC DNA]</scope>
    <source>
        <strain evidence="1 2">S7</strain>
    </source>
</reference>
<keyword evidence="2" id="KW-1185">Reference proteome</keyword>
<dbReference type="AlphaFoldDB" id="A0A6H1UBQ5"/>
<name>A0A6H1UBQ5_9GAMM</name>
<protein>
    <submittedName>
        <fullName evidence="1">Uncharacterized protein</fullName>
    </submittedName>
</protein>
<gene>
    <name evidence="1" type="ORF">HER31_06210</name>
</gene>
<dbReference type="KEGG" id="fes:HER31_06210"/>
<accession>A0A6H1UBQ5</accession>
<organism evidence="1 2">
    <name type="scientific">Ferrimonas lipolytica</name>
    <dbReference type="NCBI Taxonomy" id="2724191"/>
    <lineage>
        <taxon>Bacteria</taxon>
        <taxon>Pseudomonadati</taxon>
        <taxon>Pseudomonadota</taxon>
        <taxon>Gammaproteobacteria</taxon>
        <taxon>Alteromonadales</taxon>
        <taxon>Ferrimonadaceae</taxon>
        <taxon>Ferrimonas</taxon>
    </lineage>
</organism>
<sequence>MIEQTFTPKAKDELICLILHAQHLINAQTLYRQDVSEQFEQIFQPEGDTVTCPISDEIVKAEQLEAWLNDNLNSEQRAELGDITFVAIGTILQLWAVCS</sequence>
<proteinExistence type="predicted"/>
<evidence type="ECO:0000313" key="1">
    <source>
        <dbReference type="EMBL" id="QIZ76491.1"/>
    </source>
</evidence>
<dbReference type="EMBL" id="CP051180">
    <property type="protein sequence ID" value="QIZ76491.1"/>
    <property type="molecule type" value="Genomic_DNA"/>
</dbReference>